<dbReference type="eggNOG" id="ENOG50315H6">
    <property type="taxonomic scope" value="Bacteria"/>
</dbReference>
<dbReference type="GO" id="GO:0033104">
    <property type="term" value="C:type VI protein secretion system complex"/>
    <property type="evidence" value="ECO:0007669"/>
    <property type="project" value="InterPro"/>
</dbReference>
<dbReference type="STRING" id="1185876.BN8_04170"/>
<evidence type="ECO:0008006" key="3">
    <source>
        <dbReference type="Google" id="ProtNLM"/>
    </source>
</evidence>
<gene>
    <name evidence="1" type="ORF">BN8_04170</name>
</gene>
<protein>
    <recommendedName>
        <fullName evidence="3">Type VI secretion system needle protein Hcp</fullName>
    </recommendedName>
</protein>
<comment type="caution">
    <text evidence="1">The sequence shown here is derived from an EMBL/GenBank/DDBJ whole genome shotgun (WGS) entry which is preliminary data.</text>
</comment>
<reference evidence="1 2" key="1">
    <citation type="journal article" date="2012" name="J. Bacteriol.">
        <title>Genome Sequence of the Filamentous Bacterium Fibrisoma limi BUZ 3T.</title>
        <authorList>
            <person name="Filippini M."/>
            <person name="Qi W."/>
            <person name="Jaenicke S."/>
            <person name="Goesmann A."/>
            <person name="Smits T.H."/>
            <person name="Bagheri H.C."/>
        </authorList>
    </citation>
    <scope>NUCLEOTIDE SEQUENCE [LARGE SCALE GENOMIC DNA]</scope>
    <source>
        <strain evidence="2">BUZ 3T</strain>
    </source>
</reference>
<dbReference type="Pfam" id="PF17642">
    <property type="entry name" value="TssD"/>
    <property type="match status" value="1"/>
</dbReference>
<dbReference type="OrthoDB" id="955509at2"/>
<evidence type="ECO:0000313" key="2">
    <source>
        <dbReference type="Proteomes" id="UP000009309"/>
    </source>
</evidence>
<proteinExistence type="predicted"/>
<organism evidence="1 2">
    <name type="scientific">Fibrisoma limi BUZ 3</name>
    <dbReference type="NCBI Taxonomy" id="1185876"/>
    <lineage>
        <taxon>Bacteria</taxon>
        <taxon>Pseudomonadati</taxon>
        <taxon>Bacteroidota</taxon>
        <taxon>Cytophagia</taxon>
        <taxon>Cytophagales</taxon>
        <taxon>Spirosomataceae</taxon>
        <taxon>Fibrisoma</taxon>
    </lineage>
</organism>
<accession>I2GM22</accession>
<name>I2GM22_9BACT</name>
<dbReference type="AlphaFoldDB" id="I2GM22"/>
<dbReference type="Proteomes" id="UP000009309">
    <property type="component" value="Unassembled WGS sequence"/>
</dbReference>
<dbReference type="RefSeq" id="WP_009283524.1">
    <property type="nucleotide sequence ID" value="NZ_CAIT01000007.1"/>
</dbReference>
<keyword evidence="2" id="KW-1185">Reference proteome</keyword>
<dbReference type="EMBL" id="CAIT01000007">
    <property type="protein sequence ID" value="CCH54948.1"/>
    <property type="molecule type" value="Genomic_DNA"/>
</dbReference>
<dbReference type="InterPro" id="IPR041408">
    <property type="entry name" value="Hcp_Tssd"/>
</dbReference>
<evidence type="ECO:0000313" key="1">
    <source>
        <dbReference type="EMBL" id="CCH54948.1"/>
    </source>
</evidence>
<sequence>MPASAIAAYFTATGVPETEVQKCFYELRRSVDQKGRPSSITQGGIITVEIVSSETDNALAEWMVNSYKEGDGDIKFLDDKKGTLKTVQFNKARCIGYAERFDKTPDPSYPDRPSMTLTLTISAEKIMISDAEHNNNWDDKR</sequence>